<feature type="compositionally biased region" description="Basic residues" evidence="1">
    <location>
        <begin position="199"/>
        <end position="208"/>
    </location>
</feature>
<sequence length="397" mass="43032">MALATQCPHCQTTFRVVHDQLKLRAGLVRCGRCKQIFNGIEHLLPSDGAAPPRVVPSGSAPTATAAPATVANQATPAAPSFNDNAVQAVAPAAAPAAPAVPEEDEPSTFTAAASPSPASVMPTSRLSFAIPSHFEREHTAPIYHEGDPKPEDPLQRMTLVDIDRDLPDSFDDLDAAAQTTTSSDEPDDLDKAIDDLQRKPWRRSAGRKHATDDSLADDELPDEEPGFVRQHRAQRETSATLRTTLIVGCCLLALTALLQAGYVFRNQLAGVFPQAKPALSALCQAFGCRIDLPANISAVSIESSELQAQDSERSRFLLNVLLRNDSSLSQEWPSLELTLNDAAERPLLRRVFAPSEYLHEAGLLRTGFAANSERSARLAFELEETRASGYRVYLFYP</sequence>
<feature type="compositionally biased region" description="Acidic residues" evidence="1">
    <location>
        <begin position="214"/>
        <end position="225"/>
    </location>
</feature>
<gene>
    <name evidence="3" type="ORF">GCM10007205_16590</name>
</gene>
<reference evidence="3" key="1">
    <citation type="journal article" date="2014" name="Int. J. Syst. Evol. Microbiol.">
        <title>Complete genome sequence of Corynebacterium casei LMG S-19264T (=DSM 44701T), isolated from a smear-ripened cheese.</title>
        <authorList>
            <consortium name="US DOE Joint Genome Institute (JGI-PGF)"/>
            <person name="Walter F."/>
            <person name="Albersmeier A."/>
            <person name="Kalinowski J."/>
            <person name="Ruckert C."/>
        </authorList>
    </citation>
    <scope>NUCLEOTIDE SEQUENCE</scope>
    <source>
        <strain evidence="3">CCM 7086</strain>
    </source>
</reference>
<feature type="region of interest" description="Disordered" evidence="1">
    <location>
        <begin position="95"/>
        <end position="121"/>
    </location>
</feature>
<dbReference type="InterPro" id="IPR021834">
    <property type="entry name" value="DUF3426"/>
</dbReference>
<evidence type="ECO:0000259" key="2">
    <source>
        <dbReference type="Pfam" id="PF13719"/>
    </source>
</evidence>
<proteinExistence type="predicted"/>
<evidence type="ECO:0000313" key="3">
    <source>
        <dbReference type="EMBL" id="GGC08236.1"/>
    </source>
</evidence>
<feature type="region of interest" description="Disordered" evidence="1">
    <location>
        <begin position="196"/>
        <end position="234"/>
    </location>
</feature>
<reference evidence="3" key="2">
    <citation type="submission" date="2020-09" db="EMBL/GenBank/DDBJ databases">
        <authorList>
            <person name="Sun Q."/>
            <person name="Sedlacek I."/>
        </authorList>
    </citation>
    <scope>NUCLEOTIDE SEQUENCE</scope>
    <source>
        <strain evidence="3">CCM 7086</strain>
    </source>
</reference>
<dbReference type="InterPro" id="IPR011723">
    <property type="entry name" value="Znf/thioredoxin_put"/>
</dbReference>
<keyword evidence="4" id="KW-1185">Reference proteome</keyword>
<organism evidence="3 4">
    <name type="scientific">Oxalicibacterium flavum</name>
    <dbReference type="NCBI Taxonomy" id="179467"/>
    <lineage>
        <taxon>Bacteria</taxon>
        <taxon>Pseudomonadati</taxon>
        <taxon>Pseudomonadota</taxon>
        <taxon>Betaproteobacteria</taxon>
        <taxon>Burkholderiales</taxon>
        <taxon>Oxalobacteraceae</taxon>
        <taxon>Oxalicibacterium</taxon>
    </lineage>
</organism>
<dbReference type="Proteomes" id="UP000620266">
    <property type="component" value="Unassembled WGS sequence"/>
</dbReference>
<accession>A0A8J2XV34</accession>
<dbReference type="RefSeq" id="WP_188395754.1">
    <property type="nucleotide sequence ID" value="NZ_BMCG01000003.1"/>
</dbReference>
<dbReference type="AlphaFoldDB" id="A0A8J2XV34"/>
<feature type="compositionally biased region" description="Low complexity" evidence="1">
    <location>
        <begin position="107"/>
        <end position="121"/>
    </location>
</feature>
<dbReference type="Pfam" id="PF13719">
    <property type="entry name" value="Zn_ribbon_5"/>
    <property type="match status" value="1"/>
</dbReference>
<dbReference type="EMBL" id="BMCG01000003">
    <property type="protein sequence ID" value="GGC08236.1"/>
    <property type="molecule type" value="Genomic_DNA"/>
</dbReference>
<evidence type="ECO:0000256" key="1">
    <source>
        <dbReference type="SAM" id="MobiDB-lite"/>
    </source>
</evidence>
<dbReference type="Pfam" id="PF11906">
    <property type="entry name" value="DUF3426"/>
    <property type="match status" value="1"/>
</dbReference>
<name>A0A8J2XV34_9BURK</name>
<protein>
    <submittedName>
        <fullName evidence="3">Membrane protein</fullName>
    </submittedName>
</protein>
<feature type="domain" description="Zinc finger/thioredoxin putative" evidence="2">
    <location>
        <begin position="3"/>
        <end position="38"/>
    </location>
</feature>
<dbReference type="NCBIfam" id="TIGR02098">
    <property type="entry name" value="MJ0042_CXXC"/>
    <property type="match status" value="1"/>
</dbReference>
<evidence type="ECO:0000313" key="4">
    <source>
        <dbReference type="Proteomes" id="UP000620266"/>
    </source>
</evidence>
<comment type="caution">
    <text evidence="3">The sequence shown here is derived from an EMBL/GenBank/DDBJ whole genome shotgun (WGS) entry which is preliminary data.</text>
</comment>